<accession>A0A087U2L8</accession>
<dbReference type="Proteomes" id="UP000054359">
    <property type="component" value="Unassembled WGS sequence"/>
</dbReference>
<dbReference type="GO" id="GO:0003676">
    <property type="term" value="F:nucleic acid binding"/>
    <property type="evidence" value="ECO:0007669"/>
    <property type="project" value="InterPro"/>
</dbReference>
<feature type="region of interest" description="Disordered" evidence="1">
    <location>
        <begin position="92"/>
        <end position="111"/>
    </location>
</feature>
<evidence type="ECO:0000256" key="1">
    <source>
        <dbReference type="SAM" id="MobiDB-lite"/>
    </source>
</evidence>
<dbReference type="GO" id="GO:0008270">
    <property type="term" value="F:zinc ion binding"/>
    <property type="evidence" value="ECO:0007669"/>
    <property type="project" value="InterPro"/>
</dbReference>
<dbReference type="SUPFAM" id="SSF57756">
    <property type="entry name" value="Retrovirus zinc finger-like domains"/>
    <property type="match status" value="1"/>
</dbReference>
<proteinExistence type="predicted"/>
<feature type="non-terminal residue" evidence="3">
    <location>
        <position position="358"/>
    </location>
</feature>
<feature type="domain" description="CCHC-type" evidence="2">
    <location>
        <begin position="274"/>
        <end position="290"/>
    </location>
</feature>
<dbReference type="OMA" id="SHANEIH"/>
<dbReference type="InterPro" id="IPR001878">
    <property type="entry name" value="Znf_CCHC"/>
</dbReference>
<evidence type="ECO:0000313" key="4">
    <source>
        <dbReference type="Proteomes" id="UP000054359"/>
    </source>
</evidence>
<evidence type="ECO:0000313" key="3">
    <source>
        <dbReference type="EMBL" id="KFM71607.1"/>
    </source>
</evidence>
<dbReference type="AlphaFoldDB" id="A0A087U2L8"/>
<sequence length="358" mass="41616">MDNLNDHDLRSEFTEDCQNKSEECLDDLKGLLNQEDLSKSFKKNIKKCFHRLLDIITIQNLKIANMQGQLEQTQNVEDYLQGLVETKETYAAKAAKNRSRSKSGSKRPNEEHILLVYPKDKEVTSEEVKTNLVTNINPDTLQIGVKSLTKIRRGGVLIEMNKREEIQILEEAIKENQKLKKIMEPKRPIKLNPRVIIYNVDKDISGEGLKDYLIKRNIELENADIEVKFSMNAKYGTNWVISIDPNSYQKLMKTKKVNIQWSRKNIREYLKITQCINCLKFGHTKRTCNMEKCCSKCLNQGHIHSECKEKENKCVNCSHANEIHKLNLDTKHNSFDKGCACKERELENLKRRIDYGLN</sequence>
<feature type="compositionally biased region" description="Basic residues" evidence="1">
    <location>
        <begin position="95"/>
        <end position="105"/>
    </location>
</feature>
<dbReference type="STRING" id="407821.A0A087U2L8"/>
<dbReference type="Gene3D" id="4.10.60.10">
    <property type="entry name" value="Zinc finger, CCHC-type"/>
    <property type="match status" value="1"/>
</dbReference>
<dbReference type="OrthoDB" id="6437361at2759"/>
<protein>
    <recommendedName>
        <fullName evidence="2">CCHC-type domain-containing protein</fullName>
    </recommendedName>
</protein>
<evidence type="ECO:0000259" key="2">
    <source>
        <dbReference type="SMART" id="SM00343"/>
    </source>
</evidence>
<dbReference type="InterPro" id="IPR036875">
    <property type="entry name" value="Znf_CCHC_sf"/>
</dbReference>
<reference evidence="3 4" key="1">
    <citation type="submission" date="2013-11" db="EMBL/GenBank/DDBJ databases">
        <title>Genome sequencing of Stegodyphus mimosarum.</title>
        <authorList>
            <person name="Bechsgaard J."/>
        </authorList>
    </citation>
    <scope>NUCLEOTIDE SEQUENCE [LARGE SCALE GENOMIC DNA]</scope>
</reference>
<name>A0A087U2L8_STEMI</name>
<dbReference type="EMBL" id="KK117863">
    <property type="protein sequence ID" value="KFM71607.1"/>
    <property type="molecule type" value="Genomic_DNA"/>
</dbReference>
<gene>
    <name evidence="3" type="ORF">X975_00730</name>
</gene>
<feature type="domain" description="CCHC-type" evidence="2">
    <location>
        <begin position="293"/>
        <end position="309"/>
    </location>
</feature>
<organism evidence="3 4">
    <name type="scientific">Stegodyphus mimosarum</name>
    <name type="common">African social velvet spider</name>
    <dbReference type="NCBI Taxonomy" id="407821"/>
    <lineage>
        <taxon>Eukaryota</taxon>
        <taxon>Metazoa</taxon>
        <taxon>Ecdysozoa</taxon>
        <taxon>Arthropoda</taxon>
        <taxon>Chelicerata</taxon>
        <taxon>Arachnida</taxon>
        <taxon>Araneae</taxon>
        <taxon>Araneomorphae</taxon>
        <taxon>Entelegynae</taxon>
        <taxon>Eresoidea</taxon>
        <taxon>Eresidae</taxon>
        <taxon>Stegodyphus</taxon>
    </lineage>
</organism>
<dbReference type="SMART" id="SM00343">
    <property type="entry name" value="ZnF_C2HC"/>
    <property type="match status" value="2"/>
</dbReference>
<keyword evidence="4" id="KW-1185">Reference proteome</keyword>